<comment type="caution">
    <text evidence="2">The sequence shown here is derived from an EMBL/GenBank/DDBJ whole genome shotgun (WGS) entry which is preliminary data.</text>
</comment>
<organism evidence="2 3">
    <name type="scientific">Lederbergia galactosidilytica</name>
    <dbReference type="NCBI Taxonomy" id="217031"/>
    <lineage>
        <taxon>Bacteria</taxon>
        <taxon>Bacillati</taxon>
        <taxon>Bacillota</taxon>
        <taxon>Bacilli</taxon>
        <taxon>Bacillales</taxon>
        <taxon>Bacillaceae</taxon>
        <taxon>Lederbergia</taxon>
    </lineage>
</organism>
<evidence type="ECO:0000313" key="3">
    <source>
        <dbReference type="Proteomes" id="UP000053881"/>
    </source>
</evidence>
<feature type="transmembrane region" description="Helical" evidence="1">
    <location>
        <begin position="42"/>
        <end position="61"/>
    </location>
</feature>
<reference evidence="2 3" key="1">
    <citation type="submission" date="2015-06" db="EMBL/GenBank/DDBJ databases">
        <title>Genome sequencing project of Bacillus galactosidilyticus PL133.</title>
        <authorList>
            <person name="Gaiero J."/>
            <person name="Nicol R."/>
            <person name="Habash M."/>
        </authorList>
    </citation>
    <scope>NUCLEOTIDE SEQUENCE [LARGE SCALE GENOMIC DNA]</scope>
    <source>
        <strain evidence="2 3">PL133</strain>
    </source>
</reference>
<evidence type="ECO:0000256" key="1">
    <source>
        <dbReference type="SAM" id="Phobius"/>
    </source>
</evidence>
<proteinExistence type="predicted"/>
<evidence type="ECO:0000313" key="2">
    <source>
        <dbReference type="EMBL" id="KRG11862.1"/>
    </source>
</evidence>
<feature type="transmembrane region" description="Helical" evidence="1">
    <location>
        <begin position="12"/>
        <end position="30"/>
    </location>
</feature>
<keyword evidence="1" id="KW-1133">Transmembrane helix</keyword>
<sequence>MSLIMLYVTNMLGYMLVALPFYIIGRIVFVKRMRSQVNLWRELVLGMFVLYMVGLASQTIIPQWSAGILAETGEFYFDVYLRSAQVNLIPFRTLNAYFFHTYTYVDN</sequence>
<name>A0A0Q9XUA6_9BACI</name>
<protein>
    <submittedName>
        <fullName evidence="2">Uncharacterized protein</fullName>
    </submittedName>
</protein>
<accession>A0A0Q9XUA6</accession>
<keyword evidence="1" id="KW-0472">Membrane</keyword>
<dbReference type="AlphaFoldDB" id="A0A0Q9XUA6"/>
<feature type="non-terminal residue" evidence="2">
    <location>
        <position position="107"/>
    </location>
</feature>
<keyword evidence="1" id="KW-0812">Transmembrane</keyword>
<dbReference type="EMBL" id="LGPB01000109">
    <property type="protein sequence ID" value="KRG11862.1"/>
    <property type="molecule type" value="Genomic_DNA"/>
</dbReference>
<gene>
    <name evidence="2" type="ORF">ACA29_14245</name>
</gene>
<dbReference type="Proteomes" id="UP000053881">
    <property type="component" value="Unassembled WGS sequence"/>
</dbReference>